<gene>
    <name evidence="1" type="ORF">SERIO_v1c00170</name>
</gene>
<dbReference type="STRING" id="315358.SERIO_v1c00170"/>
<dbReference type="KEGG" id="seri:SERIO_v1c00170"/>
<accession>A0A0H3XHA2</accession>
<dbReference type="PATRIC" id="fig|743698.3.peg.17"/>
<dbReference type="GO" id="GO:0097367">
    <property type="term" value="F:carbohydrate derivative binding"/>
    <property type="evidence" value="ECO:0007669"/>
    <property type="project" value="InterPro"/>
</dbReference>
<dbReference type="EMBL" id="CP011856">
    <property type="protein sequence ID" value="AKM53625.1"/>
    <property type="molecule type" value="Genomic_DNA"/>
</dbReference>
<dbReference type="Gene3D" id="3.40.50.10490">
    <property type="entry name" value="Glucose-6-phosphate isomerase like protein, domain 1"/>
    <property type="match status" value="1"/>
</dbReference>
<dbReference type="RefSeq" id="WP_148553386.1">
    <property type="nucleotide sequence ID" value="NZ_CP011856.1"/>
</dbReference>
<dbReference type="GO" id="GO:1901135">
    <property type="term" value="P:carbohydrate derivative metabolic process"/>
    <property type="evidence" value="ECO:0007669"/>
    <property type="project" value="InterPro"/>
</dbReference>
<name>A0A0H3XHA2_9MOLU</name>
<organism evidence="1 2">
    <name type="scientific">Spiroplasma eriocheiris</name>
    <dbReference type="NCBI Taxonomy" id="315358"/>
    <lineage>
        <taxon>Bacteria</taxon>
        <taxon>Bacillati</taxon>
        <taxon>Mycoplasmatota</taxon>
        <taxon>Mollicutes</taxon>
        <taxon>Entomoplasmatales</taxon>
        <taxon>Spiroplasmataceae</taxon>
        <taxon>Spiroplasma</taxon>
    </lineage>
</organism>
<proteinExistence type="predicted"/>
<dbReference type="SUPFAM" id="SSF53697">
    <property type="entry name" value="SIS domain"/>
    <property type="match status" value="1"/>
</dbReference>
<dbReference type="InterPro" id="IPR046348">
    <property type="entry name" value="SIS_dom_sf"/>
</dbReference>
<evidence type="ECO:0000313" key="1">
    <source>
        <dbReference type="EMBL" id="AKM53625.1"/>
    </source>
</evidence>
<evidence type="ECO:0008006" key="3">
    <source>
        <dbReference type="Google" id="ProtNLM"/>
    </source>
</evidence>
<dbReference type="Proteomes" id="UP000035661">
    <property type="component" value="Chromosome"/>
</dbReference>
<reference evidence="2" key="2">
    <citation type="submission" date="2015-06" db="EMBL/GenBank/DDBJ databases">
        <title>Complete genome sequence of Spiroplasma eriocheiris TDA-040725-5 (DSM 21848).</title>
        <authorList>
            <person name="Lo W.-S."/>
            <person name="Kuo C.-H."/>
        </authorList>
    </citation>
    <scope>NUCLEOTIDE SEQUENCE [LARGE SCALE GENOMIC DNA]</scope>
    <source>
        <strain evidence="2">TDA-040725-5</strain>
    </source>
</reference>
<evidence type="ECO:0000313" key="2">
    <source>
        <dbReference type="Proteomes" id="UP000035661"/>
    </source>
</evidence>
<reference evidence="1 2" key="1">
    <citation type="journal article" date="2015" name="Genome Biol. Evol.">
        <title>Found and Lost: The Fates of Horizontally Acquired Genes in Arthropod-Symbiotic Spiroplasma.</title>
        <authorList>
            <person name="Lo W.S."/>
            <person name="Gasparich G.E."/>
            <person name="Kuo C.H."/>
        </authorList>
    </citation>
    <scope>NUCLEOTIDE SEQUENCE [LARGE SCALE GENOMIC DNA]</scope>
    <source>
        <strain evidence="2">TDA-040725-5</strain>
    </source>
</reference>
<sequence length="107" mass="12257">MFITISLAGTDTFLESAGQCAKSNGAQWIAITSVSDSVFQNADQLIVLESKEWNIWNLYSLRGQMLFEFWNVVYLATVHKMMEAENYEKAFDSYQETDDLSNLKIKI</sequence>
<protein>
    <recommendedName>
        <fullName evidence="3">SIS domain-containing protein</fullName>
    </recommendedName>
</protein>
<dbReference type="AlphaFoldDB" id="A0A0H3XHA2"/>
<keyword evidence="2" id="KW-1185">Reference proteome</keyword>